<dbReference type="InterPro" id="IPR000863">
    <property type="entry name" value="Sulfotransferase_dom"/>
</dbReference>
<dbReference type="Proteomes" id="UP000626109">
    <property type="component" value="Unassembled WGS sequence"/>
</dbReference>
<organism evidence="5 6">
    <name type="scientific">Polarella glacialis</name>
    <name type="common">Dinoflagellate</name>
    <dbReference type="NCBI Taxonomy" id="89957"/>
    <lineage>
        <taxon>Eukaryota</taxon>
        <taxon>Sar</taxon>
        <taxon>Alveolata</taxon>
        <taxon>Dinophyceae</taxon>
        <taxon>Suessiales</taxon>
        <taxon>Suessiaceae</taxon>
        <taxon>Polarella</taxon>
    </lineage>
</organism>
<dbReference type="EMBL" id="CAJNNW010013962">
    <property type="protein sequence ID" value="CAE8656031.1"/>
    <property type="molecule type" value="Genomic_DNA"/>
</dbReference>
<keyword evidence="3" id="KW-0472">Membrane</keyword>
<comment type="similarity">
    <text evidence="1">Belongs to the sulfotransferase 1 family.</text>
</comment>
<keyword evidence="3" id="KW-0812">Transmembrane</keyword>
<evidence type="ECO:0000256" key="3">
    <source>
        <dbReference type="SAM" id="Phobius"/>
    </source>
</evidence>
<evidence type="ECO:0000259" key="4">
    <source>
        <dbReference type="Pfam" id="PF00685"/>
    </source>
</evidence>
<dbReference type="Pfam" id="PF00685">
    <property type="entry name" value="Sulfotransfer_1"/>
    <property type="match status" value="1"/>
</dbReference>
<name>A0A813IVP5_POLGL</name>
<sequence length="576" mass="63545">MEFGSLLESVWPKPKAPPRSAAAISKEDRDTLHVQKVCLGLLLLLLLVVGFLVLSSPASKERNGPPHLEKVARMQSGMVLDKYPNLKPLMSFNSRITSKLQDARKFKALPTDVFLVDFMGGGSHLLSQMAHGLLSNGSLAFSDIAEVVPWIEAAHSVGQAVDGPQAFSPRLFSSHHLRPQLPEKARYVFLVREPMDVLASQWLQYSNGTWAQYGGVENAHVTLELFAAAVFAHKSSDGFWKHLLSWYHCCWHDPDVLWLAYEDLVEQPAASIAKLAEFLRIDDLGPELFSLVEAQTTQQFMLEHASYFDDHFVLHKLSPGFQELPWGSSQHVQPAAEMVKIGHDDVPLLVNARWSGLVTPATSLHSYSDLRAAIERRQGTPLGESIAAPGGGLPATAALRATRGVGGTGSFSPSSSWPLFLSVLGVACFAFRVAFWGLSLAQLRAVVVFKCRRALMGKRQVSKCREWHLQFQTHPSSWSGASILVGPLFVGLVQPDTYYSAMEFARLHMMMKTMLWMVVVLPFFEASAAQAADFVCQVPDVTDEELMILRNRNCMLVRESIRAFSGGTDGVVSCTS</sequence>
<dbReference type="Gene3D" id="3.40.50.300">
    <property type="entry name" value="P-loop containing nucleotide triphosphate hydrolases"/>
    <property type="match status" value="1"/>
</dbReference>
<accession>A0A813IVP5</accession>
<gene>
    <name evidence="5" type="ORF">PGLA2088_LOCUS11954</name>
</gene>
<dbReference type="InterPro" id="IPR027417">
    <property type="entry name" value="P-loop_NTPase"/>
</dbReference>
<protein>
    <recommendedName>
        <fullName evidence="4">Sulfotransferase domain-containing protein</fullName>
    </recommendedName>
</protein>
<evidence type="ECO:0000313" key="6">
    <source>
        <dbReference type="Proteomes" id="UP000626109"/>
    </source>
</evidence>
<dbReference type="GO" id="GO:0008146">
    <property type="term" value="F:sulfotransferase activity"/>
    <property type="evidence" value="ECO:0007669"/>
    <property type="project" value="InterPro"/>
</dbReference>
<feature type="transmembrane region" description="Helical" evidence="3">
    <location>
        <begin position="34"/>
        <end position="54"/>
    </location>
</feature>
<dbReference type="SUPFAM" id="SSF52540">
    <property type="entry name" value="P-loop containing nucleoside triphosphate hydrolases"/>
    <property type="match status" value="1"/>
</dbReference>
<evidence type="ECO:0000256" key="1">
    <source>
        <dbReference type="ARBA" id="ARBA00005771"/>
    </source>
</evidence>
<dbReference type="AlphaFoldDB" id="A0A813IVP5"/>
<comment type="caution">
    <text evidence="5">The sequence shown here is derived from an EMBL/GenBank/DDBJ whole genome shotgun (WGS) entry which is preliminary data.</text>
</comment>
<evidence type="ECO:0000256" key="2">
    <source>
        <dbReference type="ARBA" id="ARBA00022679"/>
    </source>
</evidence>
<feature type="domain" description="Sulfotransferase" evidence="4">
    <location>
        <begin position="110"/>
        <end position="282"/>
    </location>
</feature>
<dbReference type="PANTHER" id="PTHR11783">
    <property type="entry name" value="SULFOTRANSFERASE SULT"/>
    <property type="match status" value="1"/>
</dbReference>
<keyword evidence="3" id="KW-1133">Transmembrane helix</keyword>
<proteinExistence type="inferred from homology"/>
<keyword evidence="2" id="KW-0808">Transferase</keyword>
<evidence type="ECO:0000313" key="5">
    <source>
        <dbReference type="EMBL" id="CAE8656031.1"/>
    </source>
</evidence>
<feature type="non-terminal residue" evidence="5">
    <location>
        <position position="576"/>
    </location>
</feature>
<reference evidence="5" key="1">
    <citation type="submission" date="2021-02" db="EMBL/GenBank/DDBJ databases">
        <authorList>
            <person name="Dougan E. K."/>
            <person name="Rhodes N."/>
            <person name="Thang M."/>
            <person name="Chan C."/>
        </authorList>
    </citation>
    <scope>NUCLEOTIDE SEQUENCE</scope>
</reference>